<protein>
    <submittedName>
        <fullName evidence="1">Uncharacterized protein</fullName>
    </submittedName>
</protein>
<comment type="caution">
    <text evidence="1">The sequence shown here is derived from an EMBL/GenBank/DDBJ whole genome shotgun (WGS) entry which is preliminary data.</text>
</comment>
<name>A0AAN8FPJ8_TRICO</name>
<evidence type="ECO:0000313" key="1">
    <source>
        <dbReference type="EMBL" id="KAK5979895.1"/>
    </source>
</evidence>
<dbReference type="AlphaFoldDB" id="A0AAN8FPJ8"/>
<accession>A0AAN8FPJ8</accession>
<proteinExistence type="predicted"/>
<sequence>MVEGGTHGVHAVEHSPIGRQRQLIQATEVPHPVHSGAKLDPDTRRSRLQLPVGYAEQCISSDSARIDDTNAPTATEKVTRKDSVTPYDNDIARRAPVVILGGQPHD</sequence>
<dbReference type="Proteomes" id="UP001331761">
    <property type="component" value="Unassembled WGS sequence"/>
</dbReference>
<keyword evidence="2" id="KW-1185">Reference proteome</keyword>
<dbReference type="EMBL" id="WIXE01007879">
    <property type="protein sequence ID" value="KAK5979895.1"/>
    <property type="molecule type" value="Genomic_DNA"/>
</dbReference>
<evidence type="ECO:0000313" key="2">
    <source>
        <dbReference type="Proteomes" id="UP001331761"/>
    </source>
</evidence>
<organism evidence="1 2">
    <name type="scientific">Trichostrongylus colubriformis</name>
    <name type="common">Black scour worm</name>
    <dbReference type="NCBI Taxonomy" id="6319"/>
    <lineage>
        <taxon>Eukaryota</taxon>
        <taxon>Metazoa</taxon>
        <taxon>Ecdysozoa</taxon>
        <taxon>Nematoda</taxon>
        <taxon>Chromadorea</taxon>
        <taxon>Rhabditida</taxon>
        <taxon>Rhabditina</taxon>
        <taxon>Rhabditomorpha</taxon>
        <taxon>Strongyloidea</taxon>
        <taxon>Trichostrongylidae</taxon>
        <taxon>Trichostrongylus</taxon>
    </lineage>
</organism>
<reference evidence="1 2" key="1">
    <citation type="submission" date="2019-10" db="EMBL/GenBank/DDBJ databases">
        <title>Assembly and Annotation for the nematode Trichostrongylus colubriformis.</title>
        <authorList>
            <person name="Martin J."/>
        </authorList>
    </citation>
    <scope>NUCLEOTIDE SEQUENCE [LARGE SCALE GENOMIC DNA]</scope>
    <source>
        <strain evidence="1">G859</strain>
        <tissue evidence="1">Whole worm</tissue>
    </source>
</reference>
<gene>
    <name evidence="1" type="ORF">GCK32_006303</name>
</gene>